<reference evidence="2" key="1">
    <citation type="submission" date="2021-02" db="EMBL/GenBank/DDBJ databases">
        <title>Thiocyanate and organic carbon inputs drive convergent selection for specific autotrophic Afipia and Thiobacillus strains within complex microbiomes.</title>
        <authorList>
            <person name="Huddy R.J."/>
            <person name="Sachdeva R."/>
            <person name="Kadzinga F."/>
            <person name="Kantor R.S."/>
            <person name="Harrison S.T.L."/>
            <person name="Banfield J.F."/>
        </authorList>
    </citation>
    <scope>NUCLEOTIDE SEQUENCE</scope>
    <source>
        <strain evidence="2">SCN18_10_11_15_R4_P_38_20</strain>
    </source>
</reference>
<organism evidence="2 3">
    <name type="scientific">Candidatus Paracaedimonas acanthamoebae</name>
    <dbReference type="NCBI Taxonomy" id="244581"/>
    <lineage>
        <taxon>Bacteria</taxon>
        <taxon>Pseudomonadati</taxon>
        <taxon>Pseudomonadota</taxon>
        <taxon>Alphaproteobacteria</taxon>
        <taxon>Holosporales</taxon>
        <taxon>Caedimonadaceae</taxon>
        <taxon>Candidatus Paracaedimonas</taxon>
    </lineage>
</organism>
<gene>
    <name evidence="2" type="ORF">J0H12_00940</name>
</gene>
<dbReference type="GO" id="GO:0003688">
    <property type="term" value="F:DNA replication origin binding"/>
    <property type="evidence" value="ECO:0007669"/>
    <property type="project" value="TreeGrafter"/>
</dbReference>
<dbReference type="Gene3D" id="3.40.50.300">
    <property type="entry name" value="P-loop containing nucleotide triphosphate hydrolases"/>
    <property type="match status" value="1"/>
</dbReference>
<dbReference type="PANTHER" id="PTHR30050:SF5">
    <property type="entry name" value="DNAA REGULATORY INACTIVATOR HDA"/>
    <property type="match status" value="1"/>
</dbReference>
<evidence type="ECO:0000259" key="1">
    <source>
        <dbReference type="Pfam" id="PF22688"/>
    </source>
</evidence>
<evidence type="ECO:0000313" key="3">
    <source>
        <dbReference type="Proteomes" id="UP000664414"/>
    </source>
</evidence>
<dbReference type="EMBL" id="JAFKGL010000010">
    <property type="protein sequence ID" value="MBN9412480.1"/>
    <property type="molecule type" value="Genomic_DNA"/>
</dbReference>
<dbReference type="InterPro" id="IPR027417">
    <property type="entry name" value="P-loop_NTPase"/>
</dbReference>
<sequence length="217" mass="24801">MAQLTFNFTAACSYQSEDFVVTPSNQEAFSWVTQSTPWTQNTLLLIGPQYSGKTHLATIFQKLFSAVFISQKDLQIYQEDFHSHETPFILDSLDFQASEEPLLHLYNGCREKQRQLLLTAETHPAEWKIKLPDLASRLMAIPYTTIQSPDDALIRGILLKKFSDFQLSISETVLDYLLTHIERSYLGIQETVHSLNEASLAEHKKITLPLVKKILNL</sequence>
<accession>A0A8J7TT03</accession>
<dbReference type="InterPro" id="IPR055199">
    <property type="entry name" value="Hda_lid"/>
</dbReference>
<name>A0A8J7TT03_9PROT</name>
<dbReference type="AlphaFoldDB" id="A0A8J7TT03"/>
<feature type="domain" description="Hda lid" evidence="1">
    <location>
        <begin position="166"/>
        <end position="215"/>
    </location>
</feature>
<evidence type="ECO:0000313" key="2">
    <source>
        <dbReference type="EMBL" id="MBN9412480.1"/>
    </source>
</evidence>
<dbReference type="GO" id="GO:0005886">
    <property type="term" value="C:plasma membrane"/>
    <property type="evidence" value="ECO:0007669"/>
    <property type="project" value="TreeGrafter"/>
</dbReference>
<proteinExistence type="predicted"/>
<dbReference type="Proteomes" id="UP000664414">
    <property type="component" value="Unassembled WGS sequence"/>
</dbReference>
<dbReference type="Pfam" id="PF22688">
    <property type="entry name" value="Hda_lid"/>
    <property type="match status" value="1"/>
</dbReference>
<dbReference type="Gene3D" id="1.10.8.60">
    <property type="match status" value="1"/>
</dbReference>
<comment type="caution">
    <text evidence="2">The sequence shown here is derived from an EMBL/GenBank/DDBJ whole genome shotgun (WGS) entry which is preliminary data.</text>
</comment>
<dbReference type="PANTHER" id="PTHR30050">
    <property type="entry name" value="CHROMOSOMAL REPLICATION INITIATOR PROTEIN DNAA"/>
    <property type="match status" value="1"/>
</dbReference>
<dbReference type="GO" id="GO:0006270">
    <property type="term" value="P:DNA replication initiation"/>
    <property type="evidence" value="ECO:0007669"/>
    <property type="project" value="TreeGrafter"/>
</dbReference>
<dbReference type="SUPFAM" id="SSF52540">
    <property type="entry name" value="P-loop containing nucleoside triphosphate hydrolases"/>
    <property type="match status" value="1"/>
</dbReference>
<protein>
    <recommendedName>
        <fullName evidence="1">Hda lid domain-containing protein</fullName>
    </recommendedName>
</protein>